<evidence type="ECO:0000256" key="4">
    <source>
        <dbReference type="ARBA" id="ARBA00012483"/>
    </source>
</evidence>
<dbReference type="Pfam" id="PF13947">
    <property type="entry name" value="GUB_WAK_bind"/>
    <property type="match status" value="1"/>
</dbReference>
<dbReference type="AlphaFoldDB" id="A0A654F6R2"/>
<feature type="transmembrane region" description="Helical" evidence="16">
    <location>
        <begin position="35"/>
        <end position="52"/>
    </location>
</feature>
<evidence type="ECO:0000256" key="14">
    <source>
        <dbReference type="ARBA" id="ARBA00024209"/>
    </source>
</evidence>
<keyword evidence="5" id="KW-0808">Transferase</keyword>
<dbReference type="SUPFAM" id="SSF57850">
    <property type="entry name" value="RING/U-box"/>
    <property type="match status" value="1"/>
</dbReference>
<feature type="domain" description="RING-type" evidence="17">
    <location>
        <begin position="355"/>
        <end position="397"/>
    </location>
</feature>
<keyword evidence="6 16" id="KW-0812">Transmembrane</keyword>
<organism evidence="18 19">
    <name type="scientific">Arabidopsis thaliana</name>
    <name type="common">Mouse-ear cress</name>
    <dbReference type="NCBI Taxonomy" id="3702"/>
    <lineage>
        <taxon>Eukaryota</taxon>
        <taxon>Viridiplantae</taxon>
        <taxon>Streptophyta</taxon>
        <taxon>Embryophyta</taxon>
        <taxon>Tracheophyta</taxon>
        <taxon>Spermatophyta</taxon>
        <taxon>Magnoliopsida</taxon>
        <taxon>eudicotyledons</taxon>
        <taxon>Gunneridae</taxon>
        <taxon>Pentapetalae</taxon>
        <taxon>rosids</taxon>
        <taxon>malvids</taxon>
        <taxon>Brassicales</taxon>
        <taxon>Brassicaceae</taxon>
        <taxon>Camelineae</taxon>
        <taxon>Arabidopsis</taxon>
    </lineage>
</organism>
<accession>A0A654F6R2</accession>
<dbReference type="GO" id="GO:0016020">
    <property type="term" value="C:membrane"/>
    <property type="evidence" value="ECO:0007669"/>
    <property type="project" value="UniProtKB-SubCell"/>
</dbReference>
<evidence type="ECO:0000256" key="15">
    <source>
        <dbReference type="PROSITE-ProRule" id="PRU00175"/>
    </source>
</evidence>
<evidence type="ECO:0000259" key="17">
    <source>
        <dbReference type="PROSITE" id="PS50089"/>
    </source>
</evidence>
<evidence type="ECO:0000256" key="10">
    <source>
        <dbReference type="ARBA" id="ARBA00022786"/>
    </source>
</evidence>
<gene>
    <name evidence="18" type="ORF">AN1_LOCUS8929</name>
</gene>
<keyword evidence="8" id="KW-0732">Signal</keyword>
<dbReference type="CDD" id="cd16461">
    <property type="entry name" value="RING-H2_EL5-like"/>
    <property type="match status" value="1"/>
</dbReference>
<name>A0A654F6R2_ARATH</name>
<dbReference type="InterPro" id="IPR001841">
    <property type="entry name" value="Znf_RING"/>
</dbReference>
<evidence type="ECO:0000256" key="8">
    <source>
        <dbReference type="ARBA" id="ARBA00022729"/>
    </source>
</evidence>
<dbReference type="PROSITE" id="PS50089">
    <property type="entry name" value="ZF_RING_2"/>
    <property type="match status" value="1"/>
</dbReference>
<dbReference type="Proteomes" id="UP000426265">
    <property type="component" value="Unassembled WGS sequence"/>
</dbReference>
<dbReference type="EMBL" id="CACRSJ010000105">
    <property type="protein sequence ID" value="VYS53471.1"/>
    <property type="molecule type" value="Genomic_DNA"/>
</dbReference>
<keyword evidence="13 16" id="KW-0472">Membrane</keyword>
<dbReference type="GO" id="GO:0030247">
    <property type="term" value="F:polysaccharide binding"/>
    <property type="evidence" value="ECO:0007669"/>
    <property type="project" value="InterPro"/>
</dbReference>
<sequence length="405" mass="45462">MGDIGPSPLVYSYSFLTFYYLFVSNHIMTSKQLPLLLLHLIFLFFFPLLNASESKPCYSFSCSQWSVVVRFPFSLFPYQPESCGYSGFNLLCTDGANTALKLPKTEPFLVREIDYETQRIRLNDPENCLAKRLLNFDPSGSPFSPLRSRNYTFLICPKEANVTASFRAIDCLGNSTSSFFVVQFENLVSMPSSCHIFKTLPLPFSWYVAYTAFPGGQNSRDLWLKWDSPDCRDCERRTNSRCGFKNNTSHQVECFSSVNPGLHNTGLQVLKIICLSLVGPLTALTFCVGLVMCSSERVSSQIQHAVVARLSGSVTSQPSNEVARMGLDESTIESYKKVELGESRRLPTGSNDVVCPICLSEYATKETVRCLPECEHCFHTECIDAWLKLHSSCPVCRSNPSPLRD</sequence>
<dbReference type="ExpressionAtlas" id="A0A654F6R2">
    <property type="expression patterns" value="baseline and differential"/>
</dbReference>
<dbReference type="Pfam" id="PF13639">
    <property type="entry name" value="zf-RING_2"/>
    <property type="match status" value="1"/>
</dbReference>
<dbReference type="PANTHER" id="PTHR46279:SF15">
    <property type="entry name" value="RING-H2 FINGER PROTEIN ATL22"/>
    <property type="match status" value="1"/>
</dbReference>
<evidence type="ECO:0000256" key="16">
    <source>
        <dbReference type="SAM" id="Phobius"/>
    </source>
</evidence>
<evidence type="ECO:0000256" key="5">
    <source>
        <dbReference type="ARBA" id="ARBA00022679"/>
    </source>
</evidence>
<dbReference type="GO" id="GO:0061630">
    <property type="term" value="F:ubiquitin protein ligase activity"/>
    <property type="evidence" value="ECO:0007669"/>
    <property type="project" value="UniProtKB-EC"/>
</dbReference>
<evidence type="ECO:0000256" key="13">
    <source>
        <dbReference type="ARBA" id="ARBA00023136"/>
    </source>
</evidence>
<evidence type="ECO:0000256" key="9">
    <source>
        <dbReference type="ARBA" id="ARBA00022771"/>
    </source>
</evidence>
<dbReference type="InterPro" id="IPR013083">
    <property type="entry name" value="Znf_RING/FYVE/PHD"/>
</dbReference>
<protein>
    <recommendedName>
        <fullName evidence="4">RING-type E3 ubiquitin transferase</fullName>
        <ecNumber evidence="4">2.3.2.27</ecNumber>
    </recommendedName>
</protein>
<dbReference type="EC" id="2.3.2.27" evidence="4"/>
<evidence type="ECO:0000313" key="19">
    <source>
        <dbReference type="Proteomes" id="UP000426265"/>
    </source>
</evidence>
<comment type="subcellular location">
    <subcellularLocation>
        <location evidence="2">Membrane</location>
        <topology evidence="2">Single-pass membrane protein</topology>
    </subcellularLocation>
</comment>
<proteinExistence type="inferred from homology"/>
<keyword evidence="9 15" id="KW-0863">Zinc-finger</keyword>
<evidence type="ECO:0000256" key="6">
    <source>
        <dbReference type="ARBA" id="ARBA00022692"/>
    </source>
</evidence>
<evidence type="ECO:0000256" key="7">
    <source>
        <dbReference type="ARBA" id="ARBA00022723"/>
    </source>
</evidence>
<evidence type="ECO:0000256" key="11">
    <source>
        <dbReference type="ARBA" id="ARBA00022833"/>
    </source>
</evidence>
<comment type="similarity">
    <text evidence="14">Belongs to the RING-type zinc finger family. ATL subfamily.</text>
</comment>
<comment type="pathway">
    <text evidence="3">Protein modification; protein ubiquitination.</text>
</comment>
<dbReference type="GO" id="GO:0008270">
    <property type="term" value="F:zinc ion binding"/>
    <property type="evidence" value="ECO:0007669"/>
    <property type="project" value="UniProtKB-KW"/>
</dbReference>
<dbReference type="Gene3D" id="3.30.40.10">
    <property type="entry name" value="Zinc/RING finger domain, C3HC4 (zinc finger)"/>
    <property type="match status" value="1"/>
</dbReference>
<evidence type="ECO:0000256" key="3">
    <source>
        <dbReference type="ARBA" id="ARBA00004906"/>
    </source>
</evidence>
<evidence type="ECO:0000313" key="18">
    <source>
        <dbReference type="EMBL" id="VYS53471.1"/>
    </source>
</evidence>
<keyword evidence="10" id="KW-0833">Ubl conjugation pathway</keyword>
<comment type="catalytic activity">
    <reaction evidence="1">
        <text>S-ubiquitinyl-[E2 ubiquitin-conjugating enzyme]-L-cysteine + [acceptor protein]-L-lysine = [E2 ubiquitin-conjugating enzyme]-L-cysteine + N(6)-ubiquitinyl-[acceptor protein]-L-lysine.</text>
        <dbReference type="EC" id="2.3.2.27"/>
    </reaction>
</comment>
<keyword evidence="11" id="KW-0862">Zinc</keyword>
<dbReference type="InterPro" id="IPR046948">
    <property type="entry name" value="ATL20-22-like"/>
</dbReference>
<dbReference type="PANTHER" id="PTHR46279">
    <property type="entry name" value="RING/U-BOX SUPERFAMILY PROTEIN"/>
    <property type="match status" value="1"/>
</dbReference>
<keyword evidence="12 16" id="KW-1133">Transmembrane helix</keyword>
<evidence type="ECO:0000256" key="1">
    <source>
        <dbReference type="ARBA" id="ARBA00000900"/>
    </source>
</evidence>
<feature type="transmembrane region" description="Helical" evidence="16">
    <location>
        <begin position="6"/>
        <end position="23"/>
    </location>
</feature>
<keyword evidence="7" id="KW-0479">Metal-binding</keyword>
<reference evidence="18 19" key="1">
    <citation type="submission" date="2019-11" db="EMBL/GenBank/DDBJ databases">
        <authorList>
            <person name="Jiao W.-B."/>
            <person name="Schneeberger K."/>
        </authorList>
    </citation>
    <scope>NUCLEOTIDE SEQUENCE [LARGE SCALE GENOMIC DNA]</scope>
    <source>
        <strain evidence="19">cv. An-1</strain>
    </source>
</reference>
<dbReference type="SMART" id="SM00184">
    <property type="entry name" value="RING"/>
    <property type="match status" value="1"/>
</dbReference>
<evidence type="ECO:0000256" key="12">
    <source>
        <dbReference type="ARBA" id="ARBA00022989"/>
    </source>
</evidence>
<dbReference type="InterPro" id="IPR025287">
    <property type="entry name" value="WAK_GUB"/>
</dbReference>
<evidence type="ECO:0000256" key="2">
    <source>
        <dbReference type="ARBA" id="ARBA00004167"/>
    </source>
</evidence>